<dbReference type="EMBL" id="CP002582">
    <property type="protein sequence ID" value="ADZ81905.1"/>
    <property type="molecule type" value="Genomic_DNA"/>
</dbReference>
<evidence type="ECO:0000313" key="3">
    <source>
        <dbReference type="Proteomes" id="UP000008467"/>
    </source>
</evidence>
<dbReference type="eggNOG" id="COG1721">
    <property type="taxonomic scope" value="Bacteria"/>
</dbReference>
<name>F2JHW1_CELLD</name>
<dbReference type="KEGG" id="cle:Clole_0148"/>
<dbReference type="HOGENOM" id="CLU_679147_0_0_9"/>
<keyword evidence="1" id="KW-0472">Membrane</keyword>
<proteinExistence type="predicted"/>
<evidence type="ECO:0000256" key="1">
    <source>
        <dbReference type="SAM" id="Phobius"/>
    </source>
</evidence>
<sequence length="405" mass="46344">MFKKFKLPQDDTTNVPFILIVLVSGVLAYTKPDHITIDLFCLLLISIVLDTFHFFLVSKKIEMVIEPVPSKVQKAQQLEVIIKVKNNSFWPTPCLHIFPIDGYRLNLKEKQNYCLFLGSGSVKELALVYEAQLSGKQTVGFEDVFLKDYLGLYRRTITLPDNPKIKVLPEVREGLEVDEFLGAGTEIGYSRGSQNRAKLGGEGEVAEDLTAYKAGDSPKLLHWKILAQKNQLLVRQRETGKQDRESVLLILSPIGSHIEEERLRYELQDRSLTASLSLSYQLVAKGHQVAFMYYQKGNWIKASLKYAREIQYLREKLASYEQLESSKDRTYRGALRAFLKGIEKEQGLKIVVAQDIDQAVLYYLDAWRKKPEDIKLLCVGKTINKTSTVDIEAWQVTKDYELKKL</sequence>
<keyword evidence="1" id="KW-0812">Transmembrane</keyword>
<keyword evidence="1" id="KW-1133">Transmembrane helix</keyword>
<dbReference type="Proteomes" id="UP000008467">
    <property type="component" value="Chromosome"/>
</dbReference>
<dbReference type="STRING" id="642492.Clole_0148"/>
<dbReference type="PANTHER" id="PTHR34351">
    <property type="entry name" value="SLR1927 PROTEIN-RELATED"/>
    <property type="match status" value="1"/>
</dbReference>
<keyword evidence="3" id="KW-1185">Reference proteome</keyword>
<feature type="transmembrane region" description="Helical" evidence="1">
    <location>
        <begin position="35"/>
        <end position="57"/>
    </location>
</feature>
<evidence type="ECO:0000313" key="2">
    <source>
        <dbReference type="EMBL" id="ADZ81905.1"/>
    </source>
</evidence>
<feature type="transmembrane region" description="Helical" evidence="1">
    <location>
        <begin position="12"/>
        <end position="29"/>
    </location>
</feature>
<dbReference type="RefSeq" id="WP_013655206.1">
    <property type="nucleotide sequence ID" value="NC_015275.1"/>
</dbReference>
<protein>
    <submittedName>
        <fullName evidence="2">Uncharacterized protein</fullName>
    </submittedName>
</protein>
<reference evidence="2 3" key="1">
    <citation type="journal article" date="2011" name="J. Bacteriol.">
        <title>Complete genome sequence of the cellulose-degrading bacterium Cellulosilyticum lentocellum.</title>
        <authorList>
            <consortium name="US DOE Joint Genome Institute"/>
            <person name="Miller D.A."/>
            <person name="Suen G."/>
            <person name="Bruce D."/>
            <person name="Copeland A."/>
            <person name="Cheng J.F."/>
            <person name="Detter C."/>
            <person name="Goodwin L.A."/>
            <person name="Han C.S."/>
            <person name="Hauser L.J."/>
            <person name="Land M.L."/>
            <person name="Lapidus A."/>
            <person name="Lucas S."/>
            <person name="Meincke L."/>
            <person name="Pitluck S."/>
            <person name="Tapia R."/>
            <person name="Teshima H."/>
            <person name="Woyke T."/>
            <person name="Fox B.G."/>
            <person name="Angert E.R."/>
            <person name="Currie C.R."/>
        </authorList>
    </citation>
    <scope>NUCLEOTIDE SEQUENCE [LARGE SCALE GENOMIC DNA]</scope>
    <source>
        <strain evidence="3">ATCC 49066 / DSM 5427 / NCIMB 11756 / RHM5</strain>
    </source>
</reference>
<dbReference type="AlphaFoldDB" id="F2JHW1"/>
<gene>
    <name evidence="2" type="ordered locus">Clole_0148</name>
</gene>
<organism evidence="2 3">
    <name type="scientific">Cellulosilyticum lentocellum (strain ATCC 49066 / DSM 5427 / NCIMB 11756 / RHM5)</name>
    <name type="common">Clostridium lentocellum</name>
    <dbReference type="NCBI Taxonomy" id="642492"/>
    <lineage>
        <taxon>Bacteria</taxon>
        <taxon>Bacillati</taxon>
        <taxon>Bacillota</taxon>
        <taxon>Clostridia</taxon>
        <taxon>Lachnospirales</taxon>
        <taxon>Cellulosilyticaceae</taxon>
        <taxon>Cellulosilyticum</taxon>
    </lineage>
</organism>
<accession>F2JHW1</accession>